<keyword evidence="3" id="KW-1185">Reference proteome</keyword>
<dbReference type="SUPFAM" id="SSF74853">
    <property type="entry name" value="Lamin A/C globular tail domain"/>
    <property type="match status" value="1"/>
</dbReference>
<comment type="caution">
    <text evidence="2">The sequence shown here is derived from an EMBL/GenBank/DDBJ whole genome shotgun (WGS) entry which is preliminary data.</text>
</comment>
<dbReference type="InterPro" id="IPR036415">
    <property type="entry name" value="Lamin_tail_dom_sf"/>
</dbReference>
<dbReference type="Pfam" id="PF00932">
    <property type="entry name" value="LTD"/>
    <property type="match status" value="1"/>
</dbReference>
<dbReference type="Proteomes" id="UP000003688">
    <property type="component" value="Unassembled WGS sequence"/>
</dbReference>
<dbReference type="AlphaFoldDB" id="B9XQP2"/>
<dbReference type="InterPro" id="IPR001322">
    <property type="entry name" value="Lamin_tail_dom"/>
</dbReference>
<evidence type="ECO:0000259" key="1">
    <source>
        <dbReference type="PROSITE" id="PS51841"/>
    </source>
</evidence>
<sequence precursor="true">MGNNFLGTGFQKWLRGVAVCLGLGLCAGQAFQITSTDFAGGGHFRMEHEANTNSYYILYRGTTLTNIDTPVSMALGVGVTGQLVDTNVNLMLSNEMAFYRVLEVPLTDPMDMDGDLIDDAYELMHAPCLNPLDPTDALADCSGSGHTNLQVYLSQFNGLLINEVDYDSVGTDTGEFVEIYNGSTNTISMTGLALVFINGANNLEYRRVKLTGALTPGQYLVVADNAVTVAAGAAVIRFAGVQDNIQNGAPDGIALFHVISHTVLDSLAYEGGMTAALIDGAPGTYNFVDGTALSASVADSNTVAGSLARLPNGGDLHNDSVDWQFSSTPTPGAANVP</sequence>
<name>B9XQP2_PEDPL</name>
<dbReference type="RefSeq" id="WP_007418128.1">
    <property type="nucleotide sequence ID" value="NZ_ABOX02000056.1"/>
</dbReference>
<evidence type="ECO:0000313" key="2">
    <source>
        <dbReference type="EMBL" id="EEF57824.1"/>
    </source>
</evidence>
<dbReference type="STRING" id="320771.Cflav_PD0806"/>
<reference evidence="2 3" key="1">
    <citation type="journal article" date="2011" name="J. Bacteriol.">
        <title>Genome sequence of 'Pedosphaera parvula' Ellin514, an aerobic Verrucomicrobial isolate from pasture soil.</title>
        <authorList>
            <person name="Kant R."/>
            <person name="van Passel M.W."/>
            <person name="Sangwan P."/>
            <person name="Palva A."/>
            <person name="Lucas S."/>
            <person name="Copeland A."/>
            <person name="Lapidus A."/>
            <person name="Glavina Del Rio T."/>
            <person name="Dalin E."/>
            <person name="Tice H."/>
            <person name="Bruce D."/>
            <person name="Goodwin L."/>
            <person name="Pitluck S."/>
            <person name="Chertkov O."/>
            <person name="Larimer F.W."/>
            <person name="Land M.L."/>
            <person name="Hauser L."/>
            <person name="Brettin T.S."/>
            <person name="Detter J.C."/>
            <person name="Han S."/>
            <person name="de Vos W.M."/>
            <person name="Janssen P.H."/>
            <person name="Smidt H."/>
        </authorList>
    </citation>
    <scope>NUCLEOTIDE SEQUENCE [LARGE SCALE GENOMIC DNA]</scope>
    <source>
        <strain evidence="2 3">Ellin514</strain>
    </source>
</reference>
<protein>
    <recommendedName>
        <fullName evidence="1">LTD domain-containing protein</fullName>
    </recommendedName>
</protein>
<dbReference type="PROSITE" id="PS51841">
    <property type="entry name" value="LTD"/>
    <property type="match status" value="1"/>
</dbReference>
<feature type="domain" description="LTD" evidence="1">
    <location>
        <begin position="145"/>
        <end position="295"/>
    </location>
</feature>
<evidence type="ECO:0000313" key="3">
    <source>
        <dbReference type="Proteomes" id="UP000003688"/>
    </source>
</evidence>
<dbReference type="PANTHER" id="PTHR37397">
    <property type="entry name" value="SI:CH211-183D21.1"/>
    <property type="match status" value="1"/>
</dbReference>
<dbReference type="EMBL" id="ABOX02000056">
    <property type="protein sequence ID" value="EEF57824.1"/>
    <property type="molecule type" value="Genomic_DNA"/>
</dbReference>
<dbReference type="PANTHER" id="PTHR37397:SF1">
    <property type="entry name" value="LTD DOMAIN-CONTAINING PROTEIN"/>
    <property type="match status" value="1"/>
</dbReference>
<accession>B9XQP2</accession>
<organism evidence="2 3">
    <name type="scientific">Pedosphaera parvula (strain Ellin514)</name>
    <dbReference type="NCBI Taxonomy" id="320771"/>
    <lineage>
        <taxon>Bacteria</taxon>
        <taxon>Pseudomonadati</taxon>
        <taxon>Verrucomicrobiota</taxon>
        <taxon>Pedosphaerae</taxon>
        <taxon>Pedosphaerales</taxon>
        <taxon>Pedosphaeraceae</taxon>
        <taxon>Pedosphaera</taxon>
    </lineage>
</organism>
<gene>
    <name evidence="2" type="ORF">Cflav_PD0806</name>
</gene>
<dbReference type="OrthoDB" id="5500612at2"/>
<proteinExistence type="predicted"/>